<dbReference type="eggNOG" id="COG0410">
    <property type="taxonomic scope" value="Bacteria"/>
</dbReference>
<keyword evidence="3" id="KW-1003">Cell membrane</keyword>
<dbReference type="GO" id="GO:0015658">
    <property type="term" value="F:branched-chain amino acid transmembrane transporter activity"/>
    <property type="evidence" value="ECO:0007669"/>
    <property type="project" value="TreeGrafter"/>
</dbReference>
<dbReference type="InterPro" id="IPR017871">
    <property type="entry name" value="ABC_transporter-like_CS"/>
</dbReference>
<keyword evidence="5 8" id="KW-0067">ATP-binding</keyword>
<keyword evidence="2" id="KW-0813">Transport</keyword>
<sequence length="236" mass="25457">MTLLEVRNLSVSYGGVAALSGVSVSVPEKGVVAVVGANGAGKSTLLKSIAGVVHTRNGQIVLEGSDIVSLKPHERLDRGLALCPEGRRLFPEMTVFDNIKIGAYRNHNSGQFRQRLDMLYDIFPRIAERRHQVASSLSGGEQQMVAIARALISQPRILMLDEPTLGLAPKMILEVARLVQTVSAEGIAVVMVEQNAKLALRISNYGYVLETGELRLEGASAELMKSDHVVRAYLGG</sequence>
<keyword evidence="3" id="KW-0472">Membrane</keyword>
<dbReference type="STRING" id="1247726.MIM_c13940"/>
<dbReference type="CDD" id="cd03224">
    <property type="entry name" value="ABC_TM1139_LivF_branched"/>
    <property type="match status" value="1"/>
</dbReference>
<name>W0P9S5_ADVMD</name>
<keyword evidence="9" id="KW-1185">Reference proteome</keyword>
<dbReference type="PANTHER" id="PTHR43820">
    <property type="entry name" value="HIGH-AFFINITY BRANCHED-CHAIN AMINO ACID TRANSPORT ATP-BINDING PROTEIN LIVF"/>
    <property type="match status" value="1"/>
</dbReference>
<dbReference type="Pfam" id="PF00005">
    <property type="entry name" value="ABC_tran"/>
    <property type="match status" value="1"/>
</dbReference>
<evidence type="ECO:0000256" key="2">
    <source>
        <dbReference type="ARBA" id="ARBA00022448"/>
    </source>
</evidence>
<comment type="similarity">
    <text evidence="1">Belongs to the ABC transporter superfamily.</text>
</comment>
<dbReference type="GO" id="GO:0016887">
    <property type="term" value="F:ATP hydrolysis activity"/>
    <property type="evidence" value="ECO:0007669"/>
    <property type="project" value="InterPro"/>
</dbReference>
<dbReference type="Proteomes" id="UP000019095">
    <property type="component" value="Chromosome"/>
</dbReference>
<dbReference type="PANTHER" id="PTHR43820:SF4">
    <property type="entry name" value="HIGH-AFFINITY BRANCHED-CHAIN AMINO ACID TRANSPORT ATP-BINDING PROTEIN LIVF"/>
    <property type="match status" value="1"/>
</dbReference>
<dbReference type="PROSITE" id="PS00211">
    <property type="entry name" value="ABC_TRANSPORTER_1"/>
    <property type="match status" value="1"/>
</dbReference>
<dbReference type="PROSITE" id="PS50893">
    <property type="entry name" value="ABC_TRANSPORTER_2"/>
    <property type="match status" value="1"/>
</dbReference>
<evidence type="ECO:0000256" key="4">
    <source>
        <dbReference type="ARBA" id="ARBA00022741"/>
    </source>
</evidence>
<proteinExistence type="inferred from homology"/>
<evidence type="ECO:0000256" key="1">
    <source>
        <dbReference type="ARBA" id="ARBA00005417"/>
    </source>
</evidence>
<dbReference type="HOGENOM" id="CLU_000604_1_2_4"/>
<organism evidence="8 9">
    <name type="scientific">Advenella mimigardefordensis (strain DSM 17166 / LMG 22922 / DPN7)</name>
    <dbReference type="NCBI Taxonomy" id="1247726"/>
    <lineage>
        <taxon>Bacteria</taxon>
        <taxon>Pseudomonadati</taxon>
        <taxon>Pseudomonadota</taxon>
        <taxon>Betaproteobacteria</taxon>
        <taxon>Burkholderiales</taxon>
        <taxon>Alcaligenaceae</taxon>
    </lineage>
</organism>
<protein>
    <submittedName>
        <fullName evidence="8">High-affinity branched-chain amino acid transport ATP-binding protein</fullName>
    </submittedName>
</protein>
<evidence type="ECO:0000259" key="7">
    <source>
        <dbReference type="PROSITE" id="PS50893"/>
    </source>
</evidence>
<reference evidence="8 9" key="1">
    <citation type="journal article" date="2014" name="Microbiology">
        <title>Unravelling the complete genome sequence of Advenella mimigardefordensis strain DPN7T and novel insights in the catabolism of the xenobiotic polythioester precursor 3,3'-dithiodipropionate.</title>
        <authorList>
            <person name="Wubbeler J.H."/>
            <person name="Hiessl S."/>
            <person name="Schuldes J."/>
            <person name="Thurmer A."/>
            <person name="Daniel R."/>
            <person name="Steinbuchel A."/>
        </authorList>
    </citation>
    <scope>NUCLEOTIDE SEQUENCE [LARGE SCALE GENOMIC DNA]</scope>
    <source>
        <strain evidence="9">DSM 17166 / LMG 22922 / DPN7</strain>
    </source>
</reference>
<dbReference type="GO" id="GO:0015807">
    <property type="term" value="P:L-amino acid transport"/>
    <property type="evidence" value="ECO:0007669"/>
    <property type="project" value="TreeGrafter"/>
</dbReference>
<dbReference type="Gene3D" id="3.40.50.300">
    <property type="entry name" value="P-loop containing nucleotide triphosphate hydrolases"/>
    <property type="match status" value="1"/>
</dbReference>
<dbReference type="InterPro" id="IPR003593">
    <property type="entry name" value="AAA+_ATPase"/>
</dbReference>
<keyword evidence="6" id="KW-0029">Amino-acid transport</keyword>
<dbReference type="InterPro" id="IPR052156">
    <property type="entry name" value="BCAA_Transport_ATP-bd_LivF"/>
</dbReference>
<evidence type="ECO:0000313" key="9">
    <source>
        <dbReference type="Proteomes" id="UP000019095"/>
    </source>
</evidence>
<evidence type="ECO:0000256" key="3">
    <source>
        <dbReference type="ARBA" id="ARBA00022475"/>
    </source>
</evidence>
<evidence type="ECO:0000313" key="8">
    <source>
        <dbReference type="EMBL" id="AHG63486.1"/>
    </source>
</evidence>
<dbReference type="InterPro" id="IPR027417">
    <property type="entry name" value="P-loop_NTPase"/>
</dbReference>
<dbReference type="EMBL" id="CP003915">
    <property type="protein sequence ID" value="AHG63486.1"/>
    <property type="molecule type" value="Genomic_DNA"/>
</dbReference>
<keyword evidence="4" id="KW-0547">Nucleotide-binding</keyword>
<dbReference type="PATRIC" id="fig|1247726.3.peg.1531"/>
<dbReference type="SMART" id="SM00382">
    <property type="entry name" value="AAA"/>
    <property type="match status" value="1"/>
</dbReference>
<gene>
    <name evidence="8" type="ORF">MIM_c13940</name>
</gene>
<dbReference type="InterPro" id="IPR003439">
    <property type="entry name" value="ABC_transporter-like_ATP-bd"/>
</dbReference>
<evidence type="ECO:0000256" key="6">
    <source>
        <dbReference type="ARBA" id="ARBA00022970"/>
    </source>
</evidence>
<dbReference type="SUPFAM" id="SSF52540">
    <property type="entry name" value="P-loop containing nucleoside triphosphate hydrolases"/>
    <property type="match status" value="1"/>
</dbReference>
<accession>W0P9S5</accession>
<dbReference type="RefSeq" id="WP_042070075.1">
    <property type="nucleotide sequence ID" value="NZ_CP003915.1"/>
</dbReference>
<dbReference type="AlphaFoldDB" id="W0P9S5"/>
<evidence type="ECO:0000256" key="5">
    <source>
        <dbReference type="ARBA" id="ARBA00022840"/>
    </source>
</evidence>
<dbReference type="KEGG" id="amim:MIM_c13940"/>
<dbReference type="GO" id="GO:0005524">
    <property type="term" value="F:ATP binding"/>
    <property type="evidence" value="ECO:0007669"/>
    <property type="project" value="UniProtKB-KW"/>
</dbReference>
<feature type="domain" description="ABC transporter" evidence="7">
    <location>
        <begin position="4"/>
        <end position="236"/>
    </location>
</feature>